<proteinExistence type="predicted"/>
<sequence length="159" mass="17697">MSHLAMLQQGQARAVLPVIRAISQTVWNVCTSVPGMGLRTRLVAIQGVMNPPSCVHDSLQFHPVLKSLESVGAKAIEALAPAFRVHMFLQQTNWMKKHASFVQHCKTMVFRKRLLTRILCSFRKKKAPFNATVDRVGSTAHGYYMVQSKPTNVDISAPV</sequence>
<reference evidence="1 2" key="1">
    <citation type="submission" date="2018-11" db="EMBL/GenBank/DDBJ databases">
        <authorList>
            <consortium name="Pathogen Informatics"/>
        </authorList>
    </citation>
    <scope>NUCLEOTIDE SEQUENCE [LARGE SCALE GENOMIC DNA]</scope>
    <source>
        <strain evidence="1 2">Egypt</strain>
    </source>
</reference>
<name>A0A3P8HDA7_9TREM</name>
<accession>A0A3P8HDA7</accession>
<dbReference type="EMBL" id="UZAN01042566">
    <property type="protein sequence ID" value="VDP76255.1"/>
    <property type="molecule type" value="Genomic_DNA"/>
</dbReference>
<protein>
    <submittedName>
        <fullName evidence="1">Uncharacterized protein</fullName>
    </submittedName>
</protein>
<organism evidence="1 2">
    <name type="scientific">Echinostoma caproni</name>
    <dbReference type="NCBI Taxonomy" id="27848"/>
    <lineage>
        <taxon>Eukaryota</taxon>
        <taxon>Metazoa</taxon>
        <taxon>Spiralia</taxon>
        <taxon>Lophotrochozoa</taxon>
        <taxon>Platyhelminthes</taxon>
        <taxon>Trematoda</taxon>
        <taxon>Digenea</taxon>
        <taxon>Plagiorchiida</taxon>
        <taxon>Echinostomata</taxon>
        <taxon>Echinostomatoidea</taxon>
        <taxon>Echinostomatidae</taxon>
        <taxon>Echinostoma</taxon>
    </lineage>
</organism>
<evidence type="ECO:0000313" key="2">
    <source>
        <dbReference type="Proteomes" id="UP000272942"/>
    </source>
</evidence>
<dbReference type="Proteomes" id="UP000272942">
    <property type="component" value="Unassembled WGS sequence"/>
</dbReference>
<gene>
    <name evidence="1" type="ORF">ECPE_LOCUS5684</name>
</gene>
<keyword evidence="2" id="KW-1185">Reference proteome</keyword>
<dbReference type="AlphaFoldDB" id="A0A3P8HDA7"/>
<evidence type="ECO:0000313" key="1">
    <source>
        <dbReference type="EMBL" id="VDP76255.1"/>
    </source>
</evidence>